<sequence length="263" mass="28941">MAATAAIPHPAGLRHIAIIPCRWGASRFPGKPLALLGDMPLLWHVHQQCTNARFIADAIVATDDKRIEAACHQLGIRCVMTSDQPTGTDRVAQCAEHFEADAYINVQGDEPFITPAAIDAVSEELAHLDDEFVAVNAYSKLSDAASALDHNVVKVVIGECGRALMFSRQPIPYPRDEYPTYLRQLGLYGFTRRGLDIFRQCGRGPLERTEGIEMLRLIEHGHQVRMVPSAESGISVDTPMDLKRAHEILLEGSGEFTSLSRSD</sequence>
<dbReference type="NCBIfam" id="NF003952">
    <property type="entry name" value="PRK05450.1-5"/>
    <property type="match status" value="1"/>
</dbReference>
<keyword evidence="2 4" id="KW-0548">Nucleotidyltransferase</keyword>
<dbReference type="CDD" id="cd02517">
    <property type="entry name" value="CMP-KDO-Synthetase"/>
    <property type="match status" value="1"/>
</dbReference>
<dbReference type="InterPro" id="IPR004528">
    <property type="entry name" value="KdsB"/>
</dbReference>
<protein>
    <submittedName>
        <fullName evidence="4">3-deoxy-manno-octulosonate cytidylyltransferase</fullName>
    </submittedName>
</protein>
<evidence type="ECO:0000256" key="3">
    <source>
        <dbReference type="ARBA" id="ARBA00022985"/>
    </source>
</evidence>
<dbReference type="Pfam" id="PF02348">
    <property type="entry name" value="CTP_transf_3"/>
    <property type="match status" value="1"/>
</dbReference>
<dbReference type="SUPFAM" id="SSF53448">
    <property type="entry name" value="Nucleotide-diphospho-sugar transferases"/>
    <property type="match status" value="1"/>
</dbReference>
<keyword evidence="3" id="KW-0448">Lipopolysaccharide biosynthesis</keyword>
<evidence type="ECO:0000313" key="4">
    <source>
        <dbReference type="EMBL" id="WSD14302.1"/>
    </source>
</evidence>
<dbReference type="EMBL" id="CP109135">
    <property type="protein sequence ID" value="WSD14302.1"/>
    <property type="molecule type" value="Genomic_DNA"/>
</dbReference>
<proteinExistence type="predicted"/>
<dbReference type="Gene3D" id="3.90.550.10">
    <property type="entry name" value="Spore Coat Polysaccharide Biosynthesis Protein SpsA, Chain A"/>
    <property type="match status" value="1"/>
</dbReference>
<reference evidence="4 5" key="1">
    <citation type="submission" date="2022-10" db="EMBL/GenBank/DDBJ databases">
        <title>The complete genomes of actinobacterial strains from the NBC collection.</title>
        <authorList>
            <person name="Joergensen T.S."/>
            <person name="Alvarez Arevalo M."/>
            <person name="Sterndorff E.B."/>
            <person name="Faurdal D."/>
            <person name="Vuksanovic O."/>
            <person name="Mourched A.-S."/>
            <person name="Charusanti P."/>
            <person name="Shaw S."/>
            <person name="Blin K."/>
            <person name="Weber T."/>
        </authorList>
    </citation>
    <scope>NUCLEOTIDE SEQUENCE [LARGE SCALE GENOMIC DNA]</scope>
    <source>
        <strain evidence="4 5">NBC 01752</strain>
    </source>
</reference>
<name>A0ABZ1H6Y2_STRPH</name>
<evidence type="ECO:0000256" key="2">
    <source>
        <dbReference type="ARBA" id="ARBA00022695"/>
    </source>
</evidence>
<keyword evidence="1" id="KW-0808">Transferase</keyword>
<dbReference type="GO" id="GO:0016779">
    <property type="term" value="F:nucleotidyltransferase activity"/>
    <property type="evidence" value="ECO:0007669"/>
    <property type="project" value="UniProtKB-KW"/>
</dbReference>
<dbReference type="Proteomes" id="UP001340816">
    <property type="component" value="Chromosome"/>
</dbReference>
<accession>A0ABZ1H6Y2</accession>
<gene>
    <name evidence="4" type="ORF">OHB35_14205</name>
</gene>
<dbReference type="PANTHER" id="PTHR42866">
    <property type="entry name" value="3-DEOXY-MANNO-OCTULOSONATE CYTIDYLYLTRANSFERASE"/>
    <property type="match status" value="1"/>
</dbReference>
<keyword evidence="5" id="KW-1185">Reference proteome</keyword>
<dbReference type="InterPro" id="IPR003329">
    <property type="entry name" value="Cytidylyl_trans"/>
</dbReference>
<dbReference type="InterPro" id="IPR029044">
    <property type="entry name" value="Nucleotide-diphossugar_trans"/>
</dbReference>
<dbReference type="PANTHER" id="PTHR42866:SF2">
    <property type="entry name" value="3-DEOXY-MANNO-OCTULOSONATE CYTIDYLYLTRANSFERASE, MITOCHONDRIAL"/>
    <property type="match status" value="1"/>
</dbReference>
<evidence type="ECO:0000256" key="1">
    <source>
        <dbReference type="ARBA" id="ARBA00022679"/>
    </source>
</evidence>
<organism evidence="4 5">
    <name type="scientific">Streptomyces phaeochromogenes</name>
    <dbReference type="NCBI Taxonomy" id="1923"/>
    <lineage>
        <taxon>Bacteria</taxon>
        <taxon>Bacillati</taxon>
        <taxon>Actinomycetota</taxon>
        <taxon>Actinomycetes</taxon>
        <taxon>Kitasatosporales</taxon>
        <taxon>Streptomycetaceae</taxon>
        <taxon>Streptomyces</taxon>
        <taxon>Streptomyces phaeochromogenes group</taxon>
    </lineage>
</organism>
<evidence type="ECO:0000313" key="5">
    <source>
        <dbReference type="Proteomes" id="UP001340816"/>
    </source>
</evidence>
<dbReference type="RefSeq" id="WP_326758949.1">
    <property type="nucleotide sequence ID" value="NZ_CP109135.1"/>
</dbReference>